<evidence type="ECO:0000256" key="2">
    <source>
        <dbReference type="ARBA" id="ARBA00012513"/>
    </source>
</evidence>
<keyword evidence="9" id="KW-0067">ATP-binding</keyword>
<evidence type="ECO:0000256" key="5">
    <source>
        <dbReference type="ARBA" id="ARBA00022553"/>
    </source>
</evidence>
<dbReference type="GO" id="GO:0010114">
    <property type="term" value="P:response to red light"/>
    <property type="evidence" value="ECO:0007669"/>
    <property type="project" value="EnsemblPlants"/>
</dbReference>
<dbReference type="Gramene" id="rna-AYBTSS11_LOCUS11607">
    <property type="protein sequence ID" value="CAJ1943887.1"/>
    <property type="gene ID" value="gene-AYBTSS11_LOCUS11607"/>
</dbReference>
<evidence type="ECO:0000256" key="12">
    <source>
        <dbReference type="ARBA" id="ARBA00048679"/>
    </source>
</evidence>
<dbReference type="CDD" id="cd13999">
    <property type="entry name" value="STKc_MAP3K-like"/>
    <property type="match status" value="1"/>
</dbReference>
<dbReference type="GO" id="GO:0005829">
    <property type="term" value="C:cytosol"/>
    <property type="evidence" value="ECO:0007669"/>
    <property type="project" value="UniProtKB-SubCell"/>
</dbReference>
<evidence type="ECO:0000256" key="13">
    <source>
        <dbReference type="SAM" id="MobiDB-lite"/>
    </source>
</evidence>
<dbReference type="InterPro" id="IPR011009">
    <property type="entry name" value="Kinase-like_dom_sf"/>
</dbReference>
<dbReference type="Gene3D" id="1.10.510.10">
    <property type="entry name" value="Transferase(Phosphotransferase) domain 1"/>
    <property type="match status" value="1"/>
</dbReference>
<dbReference type="InterPro" id="IPR051681">
    <property type="entry name" value="Ser/Thr_Kinases-Pseudokinases"/>
</dbReference>
<dbReference type="PANTHER" id="PTHR44329:SF280">
    <property type="entry name" value="PROTEIN KINASE"/>
    <property type="match status" value="1"/>
</dbReference>
<dbReference type="PRINTS" id="PR00109">
    <property type="entry name" value="TYRKINASE"/>
</dbReference>
<dbReference type="GO" id="GO:0009637">
    <property type="term" value="P:response to blue light"/>
    <property type="evidence" value="ECO:0007669"/>
    <property type="project" value="EnsemblPlants"/>
</dbReference>
<evidence type="ECO:0000256" key="8">
    <source>
        <dbReference type="ARBA" id="ARBA00022777"/>
    </source>
</evidence>
<comment type="subcellular location">
    <subcellularLocation>
        <location evidence="1">Cytoplasm</location>
        <location evidence="1">Cytosol</location>
    </subcellularLocation>
</comment>
<keyword evidence="16" id="KW-1185">Reference proteome</keyword>
<dbReference type="InterPro" id="IPR008271">
    <property type="entry name" value="Ser/Thr_kinase_AS"/>
</dbReference>
<dbReference type="GO" id="GO:0071244">
    <property type="term" value="P:cellular response to carbon dioxide"/>
    <property type="evidence" value="ECO:0007669"/>
    <property type="project" value="EnsemblPlants"/>
</dbReference>
<dbReference type="FunFam" id="3.30.200.20:FF:000034">
    <property type="entry name" value="Kinase suppressor of Ras 1"/>
    <property type="match status" value="1"/>
</dbReference>
<organism evidence="15 16">
    <name type="scientific">Sphenostylis stenocarpa</name>
    <dbReference type="NCBI Taxonomy" id="92480"/>
    <lineage>
        <taxon>Eukaryota</taxon>
        <taxon>Viridiplantae</taxon>
        <taxon>Streptophyta</taxon>
        <taxon>Embryophyta</taxon>
        <taxon>Tracheophyta</taxon>
        <taxon>Spermatophyta</taxon>
        <taxon>Magnoliopsida</taxon>
        <taxon>eudicotyledons</taxon>
        <taxon>Gunneridae</taxon>
        <taxon>Pentapetalae</taxon>
        <taxon>rosids</taxon>
        <taxon>fabids</taxon>
        <taxon>Fabales</taxon>
        <taxon>Fabaceae</taxon>
        <taxon>Papilionoideae</taxon>
        <taxon>50 kb inversion clade</taxon>
        <taxon>NPAAA clade</taxon>
        <taxon>indigoferoid/millettioid clade</taxon>
        <taxon>Phaseoleae</taxon>
        <taxon>Sphenostylis</taxon>
    </lineage>
</organism>
<dbReference type="InterPro" id="IPR001245">
    <property type="entry name" value="Ser-Thr/Tyr_kinase_cat_dom"/>
</dbReference>
<keyword evidence="7" id="KW-0547">Nucleotide-binding</keyword>
<dbReference type="EMBL" id="OY731400">
    <property type="protein sequence ID" value="CAJ1943887.1"/>
    <property type="molecule type" value="Genomic_DNA"/>
</dbReference>
<evidence type="ECO:0000256" key="6">
    <source>
        <dbReference type="ARBA" id="ARBA00022679"/>
    </source>
</evidence>
<evidence type="ECO:0000256" key="4">
    <source>
        <dbReference type="ARBA" id="ARBA00022527"/>
    </source>
</evidence>
<keyword evidence="5" id="KW-0597">Phosphoprotein</keyword>
<dbReference type="GO" id="GO:0001659">
    <property type="term" value="P:temperature homeostasis"/>
    <property type="evidence" value="ECO:0007669"/>
    <property type="project" value="EnsemblPlants"/>
</dbReference>
<dbReference type="GO" id="GO:0004713">
    <property type="term" value="F:protein tyrosine kinase activity"/>
    <property type="evidence" value="ECO:0007669"/>
    <property type="project" value="UniProtKB-KW"/>
</dbReference>
<evidence type="ECO:0000313" key="16">
    <source>
        <dbReference type="Proteomes" id="UP001189624"/>
    </source>
</evidence>
<keyword evidence="10" id="KW-0829">Tyrosine-protein kinase</keyword>
<comment type="catalytic activity">
    <reaction evidence="12">
        <text>L-seryl-[protein] + ATP = O-phospho-L-seryl-[protein] + ADP + H(+)</text>
        <dbReference type="Rhea" id="RHEA:17989"/>
        <dbReference type="Rhea" id="RHEA-COMP:9863"/>
        <dbReference type="Rhea" id="RHEA-COMP:11604"/>
        <dbReference type="ChEBI" id="CHEBI:15378"/>
        <dbReference type="ChEBI" id="CHEBI:29999"/>
        <dbReference type="ChEBI" id="CHEBI:30616"/>
        <dbReference type="ChEBI" id="CHEBI:83421"/>
        <dbReference type="ChEBI" id="CHEBI:456216"/>
        <dbReference type="EC" id="2.7.11.1"/>
    </reaction>
</comment>
<evidence type="ECO:0000256" key="7">
    <source>
        <dbReference type="ARBA" id="ARBA00022741"/>
    </source>
</evidence>
<evidence type="ECO:0000256" key="1">
    <source>
        <dbReference type="ARBA" id="ARBA00004514"/>
    </source>
</evidence>
<proteinExistence type="predicted"/>
<dbReference type="PANTHER" id="PTHR44329">
    <property type="entry name" value="SERINE/THREONINE-PROTEIN KINASE TNNI3K-RELATED"/>
    <property type="match status" value="1"/>
</dbReference>
<keyword evidence="6" id="KW-0808">Transferase</keyword>
<dbReference type="EC" id="2.7.11.1" evidence="2"/>
<dbReference type="Gene3D" id="3.30.200.20">
    <property type="entry name" value="Phosphorylase Kinase, domain 1"/>
    <property type="match status" value="1"/>
</dbReference>
<dbReference type="PROSITE" id="PS50011">
    <property type="entry name" value="PROTEIN_KINASE_DOM"/>
    <property type="match status" value="1"/>
</dbReference>
<dbReference type="PROSITE" id="PS00108">
    <property type="entry name" value="PROTEIN_KINASE_ST"/>
    <property type="match status" value="1"/>
</dbReference>
<dbReference type="GO" id="GO:0005524">
    <property type="term" value="F:ATP binding"/>
    <property type="evidence" value="ECO:0007669"/>
    <property type="project" value="UniProtKB-KW"/>
</dbReference>
<protein>
    <recommendedName>
        <fullName evidence="2">non-specific serine/threonine protein kinase</fullName>
        <ecNumber evidence="2">2.7.11.1</ecNumber>
    </recommendedName>
</protein>
<feature type="region of interest" description="Disordered" evidence="13">
    <location>
        <begin position="32"/>
        <end position="62"/>
    </location>
</feature>
<reference evidence="15" key="1">
    <citation type="submission" date="2023-10" db="EMBL/GenBank/DDBJ databases">
        <authorList>
            <person name="Domelevo Entfellner J.-B."/>
        </authorList>
    </citation>
    <scope>NUCLEOTIDE SEQUENCE</scope>
</reference>
<comment type="catalytic activity">
    <reaction evidence="11">
        <text>L-threonyl-[protein] + ATP = O-phospho-L-threonyl-[protein] + ADP + H(+)</text>
        <dbReference type="Rhea" id="RHEA:46608"/>
        <dbReference type="Rhea" id="RHEA-COMP:11060"/>
        <dbReference type="Rhea" id="RHEA-COMP:11605"/>
        <dbReference type="ChEBI" id="CHEBI:15378"/>
        <dbReference type="ChEBI" id="CHEBI:30013"/>
        <dbReference type="ChEBI" id="CHEBI:30616"/>
        <dbReference type="ChEBI" id="CHEBI:61977"/>
        <dbReference type="ChEBI" id="CHEBI:456216"/>
        <dbReference type="EC" id="2.7.11.1"/>
    </reaction>
</comment>
<keyword evidence="3" id="KW-0963">Cytoplasm</keyword>
<dbReference type="Proteomes" id="UP001189624">
    <property type="component" value="Chromosome 3"/>
</dbReference>
<evidence type="ECO:0000259" key="14">
    <source>
        <dbReference type="PROSITE" id="PS50011"/>
    </source>
</evidence>
<keyword evidence="4" id="KW-0723">Serine/threonine-protein kinase</keyword>
<evidence type="ECO:0000256" key="10">
    <source>
        <dbReference type="ARBA" id="ARBA00023137"/>
    </source>
</evidence>
<dbReference type="AlphaFoldDB" id="A0AA86SCY1"/>
<evidence type="ECO:0000256" key="9">
    <source>
        <dbReference type="ARBA" id="ARBA00022840"/>
    </source>
</evidence>
<evidence type="ECO:0000256" key="3">
    <source>
        <dbReference type="ARBA" id="ARBA00022490"/>
    </source>
</evidence>
<dbReference type="SMART" id="SM00220">
    <property type="entry name" value="S_TKc"/>
    <property type="match status" value="1"/>
</dbReference>
<name>A0AA86SCY1_9FABA</name>
<feature type="domain" description="Protein kinase" evidence="14">
    <location>
        <begin position="83"/>
        <end position="360"/>
    </location>
</feature>
<dbReference type="GO" id="GO:1902456">
    <property type="term" value="P:regulation of stomatal opening"/>
    <property type="evidence" value="ECO:0007669"/>
    <property type="project" value="EnsemblPlants"/>
</dbReference>
<dbReference type="InterPro" id="IPR000719">
    <property type="entry name" value="Prot_kinase_dom"/>
</dbReference>
<dbReference type="GO" id="GO:0005886">
    <property type="term" value="C:plasma membrane"/>
    <property type="evidence" value="ECO:0007669"/>
    <property type="project" value="TreeGrafter"/>
</dbReference>
<dbReference type="SUPFAM" id="SSF56112">
    <property type="entry name" value="Protein kinase-like (PK-like)"/>
    <property type="match status" value="1"/>
</dbReference>
<keyword evidence="8" id="KW-0418">Kinase</keyword>
<accession>A0AA86SCY1</accession>
<sequence>MKESSDGFVRADQIDLKSIDEQLERHLNKVLTIDKKKRSDEEEDADQVHVHTSATASPKFRPASARLNLKKQKQEWEIDPSKLIIKSVIARGTFGTVHRGVYDTQDVAVKLLDWGEEGQRTEAEIASLRAAFTQEVVVWHKLDHPNVTKFIGATMGSSELQIQTDNGLIGMPSNVCCVVVEYLAGGNLKSYLIKNRRRKLAFKIVIQLALDLARGLSYLHSQKIVHRDVKTENMLLDKTRTVKIADFGVARVEASNPNDMTGETGTLGYMAPEVLNGNPYNRKCDVYSFGICLWEIYCCDMPYPDLSFSEITSAVVRQNLRPEIPRCCPSSLANVMKKCWDATPDKRPEMDEVVSMLEAIDTTKGGGMIPHDQQQGCFCFRKHRGP</sequence>
<dbReference type="FunFam" id="1.10.510.10:FF:000310">
    <property type="entry name" value="Serine/threonine-protein kinase HT1"/>
    <property type="match status" value="1"/>
</dbReference>
<gene>
    <name evidence="15" type="ORF">AYBTSS11_LOCUS11607</name>
</gene>
<evidence type="ECO:0000313" key="15">
    <source>
        <dbReference type="EMBL" id="CAJ1943887.1"/>
    </source>
</evidence>
<dbReference type="GO" id="GO:0004674">
    <property type="term" value="F:protein serine/threonine kinase activity"/>
    <property type="evidence" value="ECO:0007669"/>
    <property type="project" value="UniProtKB-KW"/>
</dbReference>
<dbReference type="Pfam" id="PF07714">
    <property type="entry name" value="PK_Tyr_Ser-Thr"/>
    <property type="match status" value="1"/>
</dbReference>
<evidence type="ECO:0000256" key="11">
    <source>
        <dbReference type="ARBA" id="ARBA00047899"/>
    </source>
</evidence>